<feature type="signal peptide" evidence="1">
    <location>
        <begin position="1"/>
        <end position="19"/>
    </location>
</feature>
<name>A0A4P7W034_9BACT</name>
<accession>A0A4P7W034</accession>
<dbReference type="EMBL" id="CP039396">
    <property type="protein sequence ID" value="QCD41097.1"/>
    <property type="molecule type" value="Genomic_DNA"/>
</dbReference>
<protein>
    <recommendedName>
        <fullName evidence="4">6-bladed beta-propeller</fullName>
    </recommendedName>
</protein>
<dbReference type="KEGG" id="ddb:E7747_01515"/>
<keyword evidence="3" id="KW-1185">Reference proteome</keyword>
<evidence type="ECO:0000256" key="1">
    <source>
        <dbReference type="SAM" id="SignalP"/>
    </source>
</evidence>
<evidence type="ECO:0000313" key="2">
    <source>
        <dbReference type="EMBL" id="QCD41097.1"/>
    </source>
</evidence>
<dbReference type="AlphaFoldDB" id="A0A4P7W034"/>
<dbReference type="Proteomes" id="UP000297149">
    <property type="component" value="Chromosome"/>
</dbReference>
<proteinExistence type="predicted"/>
<keyword evidence="1" id="KW-0732">Signal</keyword>
<evidence type="ECO:0000313" key="3">
    <source>
        <dbReference type="Proteomes" id="UP000297149"/>
    </source>
</evidence>
<feature type="chain" id="PRO_5020660507" description="6-bladed beta-propeller" evidence="1">
    <location>
        <begin position="20"/>
        <end position="327"/>
    </location>
</feature>
<organism evidence="2 3">
    <name type="scientific">Duncaniella dubosii</name>
    <dbReference type="NCBI Taxonomy" id="2518971"/>
    <lineage>
        <taxon>Bacteria</taxon>
        <taxon>Pseudomonadati</taxon>
        <taxon>Bacteroidota</taxon>
        <taxon>Bacteroidia</taxon>
        <taxon>Bacteroidales</taxon>
        <taxon>Muribaculaceae</taxon>
        <taxon>Duncaniella</taxon>
    </lineage>
</organism>
<gene>
    <name evidence="2" type="ORF">E7747_01515</name>
</gene>
<sequence>MKILKTMALSMLMPVCANAQSTALHAKFDVAGNALPAIRHMTDMKMTGDTLLFVYEGHENNGQRCLRRAVVDRDSNTIKVSPDMGKRDDGYYVSYMPLPFIADNGSIRVIGQDDCEIYSVENDTAFVRTRQYLMDGNSSVPFPLSLYAQDVFMTGTDKYVFIGREPKGGRQYAMKADLTCSKIDTIRQINISPELQAWMPNMGEMAYLGKHDRLAFAYRFHPIVEIFDTDGNIISSIRVGEDTFDPKTLEEADFDELNRLHFIDITTTDDYIYALHNGYSESSRSIYKIDWNGNIINCEAVKVNLQKIAVGNDNSVTGWTGNDFIAM</sequence>
<dbReference type="RefSeq" id="WP_136413674.1">
    <property type="nucleotide sequence ID" value="NZ_CAXHQF010000015.1"/>
</dbReference>
<reference evidence="3" key="1">
    <citation type="submission" date="2019-02" db="EMBL/GenBank/DDBJ databases">
        <title>Isolation and identification of novel species under the genus Muribaculum.</title>
        <authorList>
            <person name="Miyake S."/>
            <person name="Ding Y."/>
            <person name="Low A."/>
            <person name="Soh M."/>
            <person name="Seedorf H."/>
        </authorList>
    </citation>
    <scope>NUCLEOTIDE SEQUENCE [LARGE SCALE GENOMIC DNA]</scope>
    <source>
        <strain evidence="3">H5</strain>
    </source>
</reference>
<evidence type="ECO:0008006" key="4">
    <source>
        <dbReference type="Google" id="ProtNLM"/>
    </source>
</evidence>